<keyword evidence="1" id="KW-1133">Transmembrane helix</keyword>
<keyword evidence="1" id="KW-0472">Membrane</keyword>
<evidence type="ECO:0000313" key="3">
    <source>
        <dbReference type="Proteomes" id="UP000240988"/>
    </source>
</evidence>
<feature type="transmembrane region" description="Helical" evidence="1">
    <location>
        <begin position="89"/>
        <end position="108"/>
    </location>
</feature>
<dbReference type="InterPro" id="IPR033459">
    <property type="entry name" value="AveC-like"/>
</dbReference>
<accession>A0A2U3NU61</accession>
<feature type="transmembrane region" description="Helical" evidence="1">
    <location>
        <begin position="208"/>
        <end position="228"/>
    </location>
</feature>
<gene>
    <name evidence="2" type="ORF">MRAB57_2881</name>
</gene>
<feature type="transmembrane region" description="Helical" evidence="1">
    <location>
        <begin position="33"/>
        <end position="49"/>
    </location>
</feature>
<feature type="transmembrane region" description="Helical" evidence="1">
    <location>
        <begin position="6"/>
        <end position="26"/>
    </location>
</feature>
<feature type="transmembrane region" description="Helical" evidence="1">
    <location>
        <begin position="266"/>
        <end position="287"/>
    </location>
</feature>
<evidence type="ECO:0000313" key="2">
    <source>
        <dbReference type="EMBL" id="SPM35060.1"/>
    </source>
</evidence>
<protein>
    <submittedName>
        <fullName evidence="2">DUF5135 domain-containing protein</fullName>
    </submittedName>
</protein>
<dbReference type="EMBL" id="FUFA01000004">
    <property type="protein sequence ID" value="SPM35060.1"/>
    <property type="molecule type" value="Genomic_DNA"/>
</dbReference>
<dbReference type="Pfam" id="PF17198">
    <property type="entry name" value="AveC_like"/>
    <property type="match status" value="1"/>
</dbReference>
<organism evidence="2 3">
    <name type="scientific">Mycobacterium rhizamassiliense</name>
    <dbReference type="NCBI Taxonomy" id="1841860"/>
    <lineage>
        <taxon>Bacteria</taxon>
        <taxon>Bacillati</taxon>
        <taxon>Actinomycetota</taxon>
        <taxon>Actinomycetes</taxon>
        <taxon>Mycobacteriales</taxon>
        <taxon>Mycobacteriaceae</taxon>
        <taxon>Mycobacterium</taxon>
    </lineage>
</organism>
<dbReference type="Proteomes" id="UP000240988">
    <property type="component" value="Unassembled WGS sequence"/>
</dbReference>
<evidence type="ECO:0000256" key="1">
    <source>
        <dbReference type="SAM" id="Phobius"/>
    </source>
</evidence>
<sequence length="314" mass="34028">MYWGVVVFETLCWLVFFSMLGTFTYLSYKRGRILPGLWFVLGIFAMSWIEAPFDNAMYAQFHPDFHRLPAIGPIGMTQGQLPVIAPPGYIMYFLLPALIAVGIAKLIIKRFDTNRVNTFVSCGLAVGITWDLSIEGLQAQYLHLWTFSRVIPGLAISNGMGLLPAYIPLAMATFIVFAAVVVGNTTPAGDSLVDVWAKSKTPSPGVRLGLQATAYVVLCNVVYAASYLPHAITKYVGMLTQTGVLVPYPSKIAVQPESGAPQSNGALGAIIMWGLLIGCVALTSWWAKRTDRFLIAPSLVSASSLTDRAPSLAT</sequence>
<dbReference type="AlphaFoldDB" id="A0A2U3NU61"/>
<dbReference type="RefSeq" id="WP_077088017.1">
    <property type="nucleotide sequence ID" value="NZ_LT721901.1"/>
</dbReference>
<keyword evidence="3" id="KW-1185">Reference proteome</keyword>
<proteinExistence type="predicted"/>
<name>A0A2U3NU61_9MYCO</name>
<reference evidence="2 3" key="1">
    <citation type="submission" date="2017-01" db="EMBL/GenBank/DDBJ databases">
        <authorList>
            <consortium name="Urmite Genomes"/>
        </authorList>
    </citation>
    <scope>NUCLEOTIDE SEQUENCE [LARGE SCALE GENOMIC DNA]</scope>
    <source>
        <strain evidence="2 3">AB57</strain>
    </source>
</reference>
<feature type="transmembrane region" description="Helical" evidence="1">
    <location>
        <begin position="166"/>
        <end position="188"/>
    </location>
</feature>
<keyword evidence="1" id="KW-0812">Transmembrane</keyword>
<dbReference type="OrthoDB" id="9817763at2"/>
<dbReference type="STRING" id="1841860.GCA_900157375_02884"/>